<keyword evidence="2" id="KW-1185">Reference proteome</keyword>
<name>A0A915IHG6_ROMCU</name>
<organism evidence="2 3">
    <name type="scientific">Romanomermis culicivorax</name>
    <name type="common">Nematode worm</name>
    <dbReference type="NCBI Taxonomy" id="13658"/>
    <lineage>
        <taxon>Eukaryota</taxon>
        <taxon>Metazoa</taxon>
        <taxon>Ecdysozoa</taxon>
        <taxon>Nematoda</taxon>
        <taxon>Enoplea</taxon>
        <taxon>Dorylaimia</taxon>
        <taxon>Mermithida</taxon>
        <taxon>Mermithoidea</taxon>
        <taxon>Mermithidae</taxon>
        <taxon>Romanomermis</taxon>
    </lineage>
</organism>
<dbReference type="WBParaSite" id="nRc.2.0.1.t13249-RA">
    <property type="protein sequence ID" value="nRc.2.0.1.t13249-RA"/>
    <property type="gene ID" value="nRc.2.0.1.g13249"/>
</dbReference>
<keyword evidence="1" id="KW-0732">Signal</keyword>
<evidence type="ECO:0000313" key="3">
    <source>
        <dbReference type="WBParaSite" id="nRc.2.0.1.t13249-RA"/>
    </source>
</evidence>
<feature type="chain" id="PRO_5037689850" evidence="1">
    <location>
        <begin position="22"/>
        <end position="283"/>
    </location>
</feature>
<proteinExistence type="predicted"/>
<sequence length="283" mass="32189">MIGLRIRRFCLLSLIVVAVGGQLKTFCENPANQHFIFLLNGGTNAQKCSDGSLQPLAPRSNYGEGCGYFDEVGRDYYYLMRQDDVDQSVWDMCDQKNLLNVPVCQIVNGCIEKDGLAQMTICQIVNGCVEKDGLAQMTNSHRNQTCQEMSDKLTIDQRTELFINPDHQCDFYALQRKIDFSESFLLNWQLSMQLPGSTHLEMSPRGFGPPDFDISMCRHGIHEQVFYNETGIPTHCVINFEHHDKGKCLPIQSLYDAISELAGESKLQSRDDSTNMYRSYIIR</sequence>
<feature type="signal peptide" evidence="1">
    <location>
        <begin position="1"/>
        <end position="21"/>
    </location>
</feature>
<protein>
    <submittedName>
        <fullName evidence="3">Uncharacterized protein</fullName>
    </submittedName>
</protein>
<accession>A0A915IHG6</accession>
<evidence type="ECO:0000256" key="1">
    <source>
        <dbReference type="SAM" id="SignalP"/>
    </source>
</evidence>
<dbReference type="AlphaFoldDB" id="A0A915IHG6"/>
<dbReference type="Proteomes" id="UP000887565">
    <property type="component" value="Unplaced"/>
</dbReference>
<evidence type="ECO:0000313" key="2">
    <source>
        <dbReference type="Proteomes" id="UP000887565"/>
    </source>
</evidence>
<reference evidence="3" key="1">
    <citation type="submission" date="2022-11" db="UniProtKB">
        <authorList>
            <consortium name="WormBaseParasite"/>
        </authorList>
    </citation>
    <scope>IDENTIFICATION</scope>
</reference>